<gene>
    <name evidence="1" type="ORF">D9619_000389</name>
</gene>
<organism evidence="1 2">
    <name type="scientific">Psilocybe cf. subviscida</name>
    <dbReference type="NCBI Taxonomy" id="2480587"/>
    <lineage>
        <taxon>Eukaryota</taxon>
        <taxon>Fungi</taxon>
        <taxon>Dikarya</taxon>
        <taxon>Basidiomycota</taxon>
        <taxon>Agaricomycotina</taxon>
        <taxon>Agaricomycetes</taxon>
        <taxon>Agaricomycetidae</taxon>
        <taxon>Agaricales</taxon>
        <taxon>Agaricineae</taxon>
        <taxon>Strophariaceae</taxon>
        <taxon>Psilocybe</taxon>
    </lineage>
</organism>
<evidence type="ECO:0000313" key="2">
    <source>
        <dbReference type="Proteomes" id="UP000567179"/>
    </source>
</evidence>
<accession>A0A8H5F3A2</accession>
<reference evidence="1 2" key="1">
    <citation type="journal article" date="2020" name="ISME J.">
        <title>Uncovering the hidden diversity of litter-decomposition mechanisms in mushroom-forming fungi.</title>
        <authorList>
            <person name="Floudas D."/>
            <person name="Bentzer J."/>
            <person name="Ahren D."/>
            <person name="Johansson T."/>
            <person name="Persson P."/>
            <person name="Tunlid A."/>
        </authorList>
    </citation>
    <scope>NUCLEOTIDE SEQUENCE [LARGE SCALE GENOMIC DNA]</scope>
    <source>
        <strain evidence="1 2">CBS 101986</strain>
    </source>
</reference>
<proteinExistence type="predicted"/>
<sequence length="118" mass="13475">MTPVNAVQLFPEMKIQYCLEGIIGPSVPKQSTESIVDFYYYKIKSCGSSVCLVALVRLFERKHESVEQMVMLDHCPGLFFPDFRPDVVKPDDPVWMRYYLDNIRTTANLTIPAITVPA</sequence>
<dbReference type="AlphaFoldDB" id="A0A8H5F3A2"/>
<dbReference type="Proteomes" id="UP000567179">
    <property type="component" value="Unassembled WGS sequence"/>
</dbReference>
<evidence type="ECO:0000313" key="1">
    <source>
        <dbReference type="EMBL" id="KAF5322151.1"/>
    </source>
</evidence>
<keyword evidence="2" id="KW-1185">Reference proteome</keyword>
<protein>
    <submittedName>
        <fullName evidence="1">Uncharacterized protein</fullName>
    </submittedName>
</protein>
<dbReference type="EMBL" id="JAACJJ010000028">
    <property type="protein sequence ID" value="KAF5322151.1"/>
    <property type="molecule type" value="Genomic_DNA"/>
</dbReference>
<name>A0A8H5F3A2_9AGAR</name>
<comment type="caution">
    <text evidence="1">The sequence shown here is derived from an EMBL/GenBank/DDBJ whole genome shotgun (WGS) entry which is preliminary data.</text>
</comment>